<evidence type="ECO:0000313" key="15">
    <source>
        <dbReference type="Proteomes" id="UP000583049"/>
    </source>
</evidence>
<dbReference type="GO" id="GO:0008270">
    <property type="term" value="F:zinc ion binding"/>
    <property type="evidence" value="ECO:0007669"/>
    <property type="project" value="UniProtKB-KW"/>
</dbReference>
<dbReference type="SUPFAM" id="SSF50729">
    <property type="entry name" value="PH domain-like"/>
    <property type="match status" value="1"/>
</dbReference>
<dbReference type="CDD" id="cd00160">
    <property type="entry name" value="RhoGEF"/>
    <property type="match status" value="1"/>
</dbReference>
<dbReference type="PROSITE" id="PS50003">
    <property type="entry name" value="PH_DOMAIN"/>
    <property type="match status" value="1"/>
</dbReference>
<evidence type="ECO:0000256" key="1">
    <source>
        <dbReference type="ARBA" id="ARBA00004496"/>
    </source>
</evidence>
<evidence type="ECO:0000313" key="14">
    <source>
        <dbReference type="EMBL" id="NXY72255.1"/>
    </source>
</evidence>
<keyword evidence="6" id="KW-0863">Zinc-finger</keyword>
<evidence type="ECO:0000256" key="5">
    <source>
        <dbReference type="ARBA" id="ARBA00022723"/>
    </source>
</evidence>
<dbReference type="InterPro" id="IPR000219">
    <property type="entry name" value="DH_dom"/>
</dbReference>
<evidence type="ECO:0000256" key="7">
    <source>
        <dbReference type="ARBA" id="ARBA00022833"/>
    </source>
</evidence>
<dbReference type="Gene3D" id="3.30.60.20">
    <property type="match status" value="1"/>
</dbReference>
<feature type="region of interest" description="Disordered" evidence="10">
    <location>
        <begin position="1665"/>
        <end position="1689"/>
    </location>
</feature>
<dbReference type="InterPro" id="IPR035899">
    <property type="entry name" value="DBL_dom_sf"/>
</dbReference>
<evidence type="ECO:0000256" key="10">
    <source>
        <dbReference type="SAM" id="MobiDB-lite"/>
    </source>
</evidence>
<keyword evidence="3" id="KW-0597">Phosphoprotein</keyword>
<dbReference type="InterPro" id="IPR046349">
    <property type="entry name" value="C1-like_sf"/>
</dbReference>
<feature type="compositionally biased region" description="Polar residues" evidence="10">
    <location>
        <begin position="1679"/>
        <end position="1689"/>
    </location>
</feature>
<feature type="region of interest" description="Disordered" evidence="10">
    <location>
        <begin position="485"/>
        <end position="511"/>
    </location>
</feature>
<dbReference type="InterPro" id="IPR037819">
    <property type="entry name" value="ARHGEF28_PH"/>
</dbReference>
<name>A0A7L4M6I3_GLAPT</name>
<evidence type="ECO:0000259" key="13">
    <source>
        <dbReference type="PROSITE" id="PS50081"/>
    </source>
</evidence>
<feature type="region of interest" description="Disordered" evidence="10">
    <location>
        <begin position="721"/>
        <end position="775"/>
    </location>
</feature>
<feature type="domain" description="PH" evidence="11">
    <location>
        <begin position="1107"/>
        <end position="1209"/>
    </location>
</feature>
<comment type="subcellular location">
    <subcellularLocation>
        <location evidence="1">Cytoplasm</location>
    </subcellularLocation>
</comment>
<feature type="compositionally biased region" description="Basic and acidic residues" evidence="10">
    <location>
        <begin position="485"/>
        <end position="501"/>
    </location>
</feature>
<reference evidence="14 15" key="1">
    <citation type="submission" date="2019-09" db="EMBL/GenBank/DDBJ databases">
        <title>Bird 10,000 Genomes (B10K) Project - Family phase.</title>
        <authorList>
            <person name="Zhang G."/>
        </authorList>
    </citation>
    <scope>NUCLEOTIDE SEQUENCE [LARGE SCALE GENOMIC DNA]</scope>
    <source>
        <strain evidence="14">B10K-CU-031-08</strain>
        <tissue evidence="14">Muscle</tissue>
    </source>
</reference>
<evidence type="ECO:0000256" key="8">
    <source>
        <dbReference type="ARBA" id="ARBA00023054"/>
    </source>
</evidence>
<dbReference type="FunFam" id="1.20.900.10:FF:000004">
    <property type="entry name" value="Rho guanine nucleotide exchange factor 2"/>
    <property type="match status" value="1"/>
</dbReference>
<dbReference type="GO" id="GO:0000902">
    <property type="term" value="P:cell morphogenesis"/>
    <property type="evidence" value="ECO:0007669"/>
    <property type="project" value="TreeGrafter"/>
</dbReference>
<comment type="caution">
    <text evidence="14">The sequence shown here is derived from an EMBL/GenBank/DDBJ whole genome shotgun (WGS) entry which is preliminary data.</text>
</comment>
<feature type="region of interest" description="Disordered" evidence="10">
    <location>
        <begin position="427"/>
        <end position="456"/>
    </location>
</feature>
<keyword evidence="7" id="KW-0862">Zinc</keyword>
<keyword evidence="15" id="KW-1185">Reference proteome</keyword>
<dbReference type="FunFam" id="2.30.29.30:FF:000021">
    <property type="entry name" value="Rho guanine nucleotide exchange factor 2"/>
    <property type="match status" value="1"/>
</dbReference>
<dbReference type="Proteomes" id="UP000583049">
    <property type="component" value="Unassembled WGS sequence"/>
</dbReference>
<evidence type="ECO:0000259" key="12">
    <source>
        <dbReference type="PROSITE" id="PS50010"/>
    </source>
</evidence>
<keyword evidence="2" id="KW-0963">Cytoplasm</keyword>
<dbReference type="SUPFAM" id="SSF57889">
    <property type="entry name" value="Cysteine-rich domain"/>
    <property type="match status" value="1"/>
</dbReference>
<dbReference type="InterPro" id="IPR041020">
    <property type="entry name" value="PH_16"/>
</dbReference>
<organism evidence="14 15">
    <name type="scientific">Glareola pratincola</name>
    <name type="common">Collared pratincole</name>
    <name type="synonym">Hirundo pratincola</name>
    <dbReference type="NCBI Taxonomy" id="43316"/>
    <lineage>
        <taxon>Eukaryota</taxon>
        <taxon>Metazoa</taxon>
        <taxon>Chordata</taxon>
        <taxon>Craniata</taxon>
        <taxon>Vertebrata</taxon>
        <taxon>Euteleostomi</taxon>
        <taxon>Archelosauria</taxon>
        <taxon>Archosauria</taxon>
        <taxon>Dinosauria</taxon>
        <taxon>Saurischia</taxon>
        <taxon>Theropoda</taxon>
        <taxon>Coelurosauria</taxon>
        <taxon>Aves</taxon>
        <taxon>Neognathae</taxon>
        <taxon>Neoaves</taxon>
        <taxon>Charadriiformes</taxon>
        <taxon>Glareolidae</taxon>
        <taxon>Glareola</taxon>
    </lineage>
</organism>
<dbReference type="PROSITE" id="PS50010">
    <property type="entry name" value="DH_2"/>
    <property type="match status" value="1"/>
</dbReference>
<dbReference type="InterPro" id="IPR036770">
    <property type="entry name" value="Ankyrin_rpt-contain_sf"/>
</dbReference>
<evidence type="ECO:0000256" key="4">
    <source>
        <dbReference type="ARBA" id="ARBA00022658"/>
    </source>
</evidence>
<dbReference type="SUPFAM" id="SSF48403">
    <property type="entry name" value="Ankyrin repeat"/>
    <property type="match status" value="1"/>
</dbReference>
<dbReference type="SUPFAM" id="SSF48065">
    <property type="entry name" value="DBL homology domain (DH-domain)"/>
    <property type="match status" value="1"/>
</dbReference>
<sequence length="1721" mass="194892">GAVTMELSCAEVPLYGQMTINARFDKDIYLPEDAEFYFVYDGSLKRHVVFAERTSDNALRSIAPGHGCQETVSVSVLMYTRGYSPVVLSTSPVAYTENLSCKLSRFLVDHAECVAAAGHKMLMDKFGLGIEDLQSLDNDLMMAVAHEKLPSTWNILGSSEGGKPKHKETLLHLVMKLGLVKLSQFLAAQPGGSSALALPNEDGATPLDLALQNGHSELVDVFTNLQGSPSLDISRAEIGEGACIQFVHSSGALTLTLSHTTQHLLESDIKLFRKYFWNRPLLYQTINSNQVETMEGPKMPCSTTSSVEGTVFYSIMLQSLKALESWHRFVRYLFIQEDQMFCMTLETYQRHSTLDFPRKLKATPALFATTRHSAMLNESDEIFENCMVADQDGYSKTNNVQRDGVSSEMCLNTTNSIPMAESSSLLSLEENDQDPNKGNQRPVKNDENGGLRHTVRPFGPYGADSYLPFKSHGFIKVRSQLSADMRKKSSSLDDLEVDRRSGGVSDGSHICNPPLSSSEAMACSRDGLDLSTNLQFKECTVSGIRSRSYSCSSPKGLLRRPGIPQHFAAGGSSEDDVPMNSGRSLLQALSLSKSVSLLHPCKRAYSLPERSREKRIQEDEWNAYIVPSKNEPEKCKVSRTFSFLMNRMTSTRNKYKSKSKDTKDKEKLIRHNFTNGTFSGVNPRMACEKALLAKESLQCLHCNVIVHKDCKEWAPACTKKSQDRYNTKNKPPAGATNSLPGGISQTVPIPVHPSTSLPNGLSAGRREASQQSHFLSKSVPSASFERRSMPFSEHFLNSEASTWRSKSRSEEMLQAFGTFSSMDPFMVEDDVDLSQWTDLCTDAQEFEAESWSLVVDPVFCSKQEKDVIKRQDVIFELMQTEVHHIHTLFIMSEIFRKGMKEELQLDHCTVDRIFPCLDGLLEMHKQFFCRMKERRQESCEAGSERNFVISRIGDILVQQFSEENATKMKEIYGEFCSHQKEAVNLFKELQQNKKFQNFIKLRNSSLLARRRGIPECILLVTQRITKYPVLVERILQYTKEGTEEHKDLCKALCLIKDMIAAVDLKVNEYEKKQKLLEILSRTENKTFTKLKNGHVFRKQDLMRKERILLHEGLVYWKTATGRFKDTLALLLADMLLFLQEKDQKYIFAAVDRKPSVISLQRLIVREVANEERGMFLISASSAGPEMYEVHTNSKEERNNWMRHIQDAVESCPEEEEGKMSESDEDRRIAEAKAYRIQKCQESLSNQDQQICSYLEEKLHICAELGDIYGFESVRVEPHLLIKPDSGETPQAALLLAAALREVEKLHVAVMALQESETDPSSEKSIEELSAKHRFSDTEILEVVAGDTEIKEAEESPEVNPTAENEIAVANLEHKGGSINFPGSARTQIVQAIQNLTRLLYSIQAALAIQDSHRELHSLLLQESEKSCRGHGSRLNLFLEQEKYRNLEKQRMELANIHKLKQQFQQGQQWWLRECERREREQEAREGQLGQRERECRYQEELLERSRQELALQLQDYQQSLQRLQEGQMMVERERNRVRIQKQLICYWKKNQQSSLLPSTGTHEITGHNESDSLCDESGFYLNEALLCTSLSSLNTSLSSLNRSGSSPFYDGGVYGLNISNADIPRITENRVVLKTDTSSQRMLTSSLWKSTDLYQQLSFPCKSNDAFNDDLSPREPKDPQTSTQTDGSTLSPLVGVLLLKQLESLEEAESGERVEEKIVYL</sequence>
<dbReference type="Gene3D" id="1.20.900.10">
    <property type="entry name" value="Dbl homology (DH) domain"/>
    <property type="match status" value="1"/>
</dbReference>
<dbReference type="EMBL" id="VWPO01000994">
    <property type="protein sequence ID" value="NXY72255.1"/>
    <property type="molecule type" value="Genomic_DNA"/>
</dbReference>
<dbReference type="Pfam" id="PF17838">
    <property type="entry name" value="PH_16"/>
    <property type="match status" value="1"/>
</dbReference>
<feature type="domain" description="DH" evidence="12">
    <location>
        <begin position="869"/>
        <end position="1065"/>
    </location>
</feature>
<feature type="non-terminal residue" evidence="14">
    <location>
        <position position="1721"/>
    </location>
</feature>
<evidence type="ECO:0000259" key="11">
    <source>
        <dbReference type="PROSITE" id="PS50003"/>
    </source>
</evidence>
<dbReference type="GO" id="GO:0005737">
    <property type="term" value="C:cytoplasm"/>
    <property type="evidence" value="ECO:0007669"/>
    <property type="project" value="UniProtKB-SubCell"/>
</dbReference>
<dbReference type="PROSITE" id="PS50081">
    <property type="entry name" value="ZF_DAG_PE_2"/>
    <property type="match status" value="1"/>
</dbReference>
<dbReference type="PANTHER" id="PTHR13944:SF22">
    <property type="entry name" value="RHO GUANINE NUCLEOTIDE EXCHANGE FACTOR 28"/>
    <property type="match status" value="1"/>
</dbReference>
<keyword evidence="5" id="KW-0479">Metal-binding</keyword>
<feature type="compositionally biased region" description="Polar residues" evidence="10">
    <location>
        <begin position="735"/>
        <end position="759"/>
    </location>
</feature>
<evidence type="ECO:0000256" key="6">
    <source>
        <dbReference type="ARBA" id="ARBA00022771"/>
    </source>
</evidence>
<feature type="coiled-coil region" evidence="9">
    <location>
        <begin position="1499"/>
        <end position="1533"/>
    </location>
</feature>
<proteinExistence type="predicted"/>
<keyword evidence="4" id="KW-0344">Guanine-nucleotide releasing factor</keyword>
<dbReference type="SMART" id="SM00325">
    <property type="entry name" value="RhoGEF"/>
    <property type="match status" value="1"/>
</dbReference>
<dbReference type="CDD" id="cd14680">
    <property type="entry name" value="PH_p190RhoGEF"/>
    <property type="match status" value="1"/>
</dbReference>
<dbReference type="GO" id="GO:0005085">
    <property type="term" value="F:guanyl-nucleotide exchange factor activity"/>
    <property type="evidence" value="ECO:0007669"/>
    <property type="project" value="UniProtKB-KW"/>
</dbReference>
<evidence type="ECO:0000256" key="2">
    <source>
        <dbReference type="ARBA" id="ARBA00022490"/>
    </source>
</evidence>
<gene>
    <name evidence="14" type="primary">Arhgef28</name>
    <name evidence="14" type="ORF">GLAPRA_R13599</name>
</gene>
<dbReference type="InterPro" id="IPR011993">
    <property type="entry name" value="PH-like_dom_sf"/>
</dbReference>
<dbReference type="Gene3D" id="2.30.29.30">
    <property type="entry name" value="Pleckstrin-homology domain (PH domain)/Phosphotyrosine-binding domain (PTB)"/>
    <property type="match status" value="1"/>
</dbReference>
<dbReference type="PANTHER" id="PTHR13944">
    <property type="entry name" value="AGAP007712-PA"/>
    <property type="match status" value="1"/>
</dbReference>
<dbReference type="Pfam" id="PF00621">
    <property type="entry name" value="RhoGEF"/>
    <property type="match status" value="1"/>
</dbReference>
<feature type="domain" description="Phorbol-ester/DAG-type" evidence="13">
    <location>
        <begin position="670"/>
        <end position="717"/>
    </location>
</feature>
<accession>A0A7L4M6I3</accession>
<dbReference type="InterPro" id="IPR001849">
    <property type="entry name" value="PH_domain"/>
</dbReference>
<keyword evidence="8 9" id="KW-0175">Coiled coil</keyword>
<evidence type="ECO:0000256" key="3">
    <source>
        <dbReference type="ARBA" id="ARBA00022553"/>
    </source>
</evidence>
<protein>
    <submittedName>
        <fullName evidence="14">ARG28 factor</fullName>
    </submittedName>
</protein>
<dbReference type="Gene3D" id="1.25.40.20">
    <property type="entry name" value="Ankyrin repeat-containing domain"/>
    <property type="match status" value="1"/>
</dbReference>
<dbReference type="InterPro" id="IPR051632">
    <property type="entry name" value="Rho_GEF"/>
</dbReference>
<dbReference type="GO" id="GO:0035023">
    <property type="term" value="P:regulation of Rho protein signal transduction"/>
    <property type="evidence" value="ECO:0007669"/>
    <property type="project" value="TreeGrafter"/>
</dbReference>
<feature type="non-terminal residue" evidence="14">
    <location>
        <position position="1"/>
    </location>
</feature>
<evidence type="ECO:0000256" key="9">
    <source>
        <dbReference type="SAM" id="Coils"/>
    </source>
</evidence>
<dbReference type="InterPro" id="IPR002219">
    <property type="entry name" value="PKC_DAG/PE"/>
</dbReference>
<dbReference type="SMART" id="SM00233">
    <property type="entry name" value="PH"/>
    <property type="match status" value="1"/>
</dbReference>